<dbReference type="PROSITE" id="PS51123">
    <property type="entry name" value="OMPA_2"/>
    <property type="match status" value="1"/>
</dbReference>
<dbReference type="InterPro" id="IPR036737">
    <property type="entry name" value="OmpA-like_sf"/>
</dbReference>
<dbReference type="EMBL" id="BBPI01000070">
    <property type="protein sequence ID" value="GAM02012.1"/>
    <property type="molecule type" value="Genomic_DNA"/>
</dbReference>
<dbReference type="CDD" id="cd07185">
    <property type="entry name" value="OmpA_C-like"/>
    <property type="match status" value="1"/>
</dbReference>
<feature type="region of interest" description="Disordered" evidence="2">
    <location>
        <begin position="125"/>
        <end position="149"/>
    </location>
</feature>
<dbReference type="SUPFAM" id="SSF103088">
    <property type="entry name" value="OmpA-like"/>
    <property type="match status" value="1"/>
</dbReference>
<dbReference type="GO" id="GO:0016020">
    <property type="term" value="C:membrane"/>
    <property type="evidence" value="ECO:0007669"/>
    <property type="project" value="UniProtKB-UniRule"/>
</dbReference>
<dbReference type="Gene3D" id="3.30.1330.60">
    <property type="entry name" value="OmpA-like domain"/>
    <property type="match status" value="1"/>
</dbReference>
<keyword evidence="5" id="KW-1185">Reference proteome</keyword>
<organism evidence="4 5">
    <name type="scientific">Sphingomonas parapaucimobilis NBRC 15100</name>
    <dbReference type="NCBI Taxonomy" id="1219049"/>
    <lineage>
        <taxon>Bacteria</taxon>
        <taxon>Pseudomonadati</taxon>
        <taxon>Pseudomonadota</taxon>
        <taxon>Alphaproteobacteria</taxon>
        <taxon>Sphingomonadales</taxon>
        <taxon>Sphingomonadaceae</taxon>
        <taxon>Sphingomonas</taxon>
    </lineage>
</organism>
<evidence type="ECO:0000313" key="5">
    <source>
        <dbReference type="Proteomes" id="UP000032305"/>
    </source>
</evidence>
<dbReference type="Proteomes" id="UP000032305">
    <property type="component" value="Unassembled WGS sequence"/>
</dbReference>
<gene>
    <name evidence="4" type="ORF">SP5_070_00950</name>
</gene>
<dbReference type="eggNOG" id="COG2885">
    <property type="taxonomic scope" value="Bacteria"/>
</dbReference>
<comment type="caution">
    <text evidence="4">The sequence shown here is derived from an EMBL/GenBank/DDBJ whole genome shotgun (WGS) entry which is preliminary data.</text>
</comment>
<reference evidence="4 5" key="1">
    <citation type="submission" date="2014-11" db="EMBL/GenBank/DDBJ databases">
        <title>Whole genome shotgun sequence of Sphingomonas parapaucimobilis NBRC 15100.</title>
        <authorList>
            <person name="Katano-Makiyama Y."/>
            <person name="Hosoyama A."/>
            <person name="Hashimoto M."/>
            <person name="Hosoyama Y."/>
            <person name="Noguchi M."/>
            <person name="Numata M."/>
            <person name="Tsuchikane K."/>
            <person name="Hirakata S."/>
            <person name="Uohara A."/>
            <person name="Shimodaira J."/>
            <person name="Ohji S."/>
            <person name="Ichikawa N."/>
            <person name="Kimura A."/>
            <person name="Yamazoe A."/>
            <person name="Fujita N."/>
        </authorList>
    </citation>
    <scope>NUCLEOTIDE SEQUENCE [LARGE SCALE GENOMIC DNA]</scope>
    <source>
        <strain evidence="4 5">NBRC 15100</strain>
    </source>
</reference>
<name>A0A0A1W9X2_9SPHN</name>
<evidence type="ECO:0000313" key="4">
    <source>
        <dbReference type="EMBL" id="GAM02012.1"/>
    </source>
</evidence>
<evidence type="ECO:0000256" key="1">
    <source>
        <dbReference type="PROSITE-ProRule" id="PRU00473"/>
    </source>
</evidence>
<keyword evidence="1" id="KW-0472">Membrane</keyword>
<feature type="domain" description="OmpA-like" evidence="3">
    <location>
        <begin position="39"/>
        <end position="149"/>
    </location>
</feature>
<feature type="region of interest" description="Disordered" evidence="2">
    <location>
        <begin position="1"/>
        <end position="40"/>
    </location>
</feature>
<evidence type="ECO:0000256" key="2">
    <source>
        <dbReference type="SAM" id="MobiDB-lite"/>
    </source>
</evidence>
<evidence type="ECO:0000259" key="3">
    <source>
        <dbReference type="PROSITE" id="PS51123"/>
    </source>
</evidence>
<protein>
    <recommendedName>
        <fullName evidence="3">OmpA-like domain-containing protein</fullName>
    </recommendedName>
</protein>
<dbReference type="Pfam" id="PF00691">
    <property type="entry name" value="OmpA"/>
    <property type="match status" value="1"/>
</dbReference>
<proteinExistence type="predicted"/>
<dbReference type="AlphaFoldDB" id="A0A0A1W9X2"/>
<feature type="compositionally biased region" description="Basic and acidic residues" evidence="2">
    <location>
        <begin position="137"/>
        <end position="149"/>
    </location>
</feature>
<accession>A0A0A1W9X2</accession>
<sequence length="149" mass="16366">MIFLSSPRVAPEAAAQEGRGSGSGTTSLPETQQMPLPPPSDCFVPGPWIVFFSKDRADLNNEAKSALTYLVEKERDPCGKFDLNIEGHINAGESSALSRQRAEAVRRYLQGQKIEVQMTVQAIGNSRPRVPNTSPESEIHNPRVEIHAR</sequence>
<dbReference type="InterPro" id="IPR006665">
    <property type="entry name" value="OmpA-like"/>
</dbReference>
<feature type="compositionally biased region" description="Polar residues" evidence="2">
    <location>
        <begin position="24"/>
        <end position="34"/>
    </location>
</feature>